<dbReference type="GO" id="GO:0050313">
    <property type="term" value="F:sulfur dioxygenase activity"/>
    <property type="evidence" value="ECO:0007669"/>
    <property type="project" value="InterPro"/>
</dbReference>
<feature type="domain" description="Metallo-beta-lactamase" evidence="2">
    <location>
        <begin position="32"/>
        <end position="195"/>
    </location>
</feature>
<evidence type="ECO:0000313" key="3">
    <source>
        <dbReference type="EMBL" id="SFJ31023.1"/>
    </source>
</evidence>
<dbReference type="Proteomes" id="UP000199548">
    <property type="component" value="Unassembled WGS sequence"/>
</dbReference>
<dbReference type="InterPro" id="IPR044528">
    <property type="entry name" value="POD-like_MBL-fold"/>
</dbReference>
<dbReference type="GO" id="GO:0070813">
    <property type="term" value="P:hydrogen sulfide metabolic process"/>
    <property type="evidence" value="ECO:0007669"/>
    <property type="project" value="TreeGrafter"/>
</dbReference>
<keyword evidence="1" id="KW-0479">Metal-binding</keyword>
<dbReference type="STRING" id="420953.SAMN05192543_106291"/>
<protein>
    <submittedName>
        <fullName evidence="3">Glyoxylase, beta-lactamase superfamily II</fullName>
    </submittedName>
</protein>
<gene>
    <name evidence="3" type="ORF">SAMN05192543_106291</name>
</gene>
<dbReference type="GO" id="GO:0006749">
    <property type="term" value="P:glutathione metabolic process"/>
    <property type="evidence" value="ECO:0007669"/>
    <property type="project" value="InterPro"/>
</dbReference>
<dbReference type="GO" id="GO:0046872">
    <property type="term" value="F:metal ion binding"/>
    <property type="evidence" value="ECO:0007669"/>
    <property type="project" value="UniProtKB-KW"/>
</dbReference>
<dbReference type="PANTHER" id="PTHR43084">
    <property type="entry name" value="PERSULFIDE DIOXYGENASE ETHE1"/>
    <property type="match status" value="1"/>
</dbReference>
<organism evidence="3 4">
    <name type="scientific">Paraburkholderia megapolitana</name>
    <dbReference type="NCBI Taxonomy" id="420953"/>
    <lineage>
        <taxon>Bacteria</taxon>
        <taxon>Pseudomonadati</taxon>
        <taxon>Pseudomonadota</taxon>
        <taxon>Betaproteobacteria</taxon>
        <taxon>Burkholderiales</taxon>
        <taxon>Burkholderiaceae</taxon>
        <taxon>Paraburkholderia</taxon>
    </lineage>
</organism>
<evidence type="ECO:0000259" key="2">
    <source>
        <dbReference type="SMART" id="SM00849"/>
    </source>
</evidence>
<dbReference type="SUPFAM" id="SSF56281">
    <property type="entry name" value="Metallo-hydrolase/oxidoreductase"/>
    <property type="match status" value="1"/>
</dbReference>
<dbReference type="SMART" id="SM00849">
    <property type="entry name" value="Lactamase_B"/>
    <property type="match status" value="1"/>
</dbReference>
<dbReference type="PANTHER" id="PTHR43084:SF1">
    <property type="entry name" value="PERSULFIDE DIOXYGENASE ETHE1, MITOCHONDRIAL"/>
    <property type="match status" value="1"/>
</dbReference>
<dbReference type="Gene3D" id="3.60.15.10">
    <property type="entry name" value="Ribonuclease Z/Hydroxyacylglutathione hydrolase-like"/>
    <property type="match status" value="1"/>
</dbReference>
<name>A0A1I3QA79_9BURK</name>
<dbReference type="CDD" id="cd07724">
    <property type="entry name" value="POD-like_MBL-fold"/>
    <property type="match status" value="1"/>
</dbReference>
<accession>A0A1I3QA79</accession>
<evidence type="ECO:0000256" key="1">
    <source>
        <dbReference type="ARBA" id="ARBA00022723"/>
    </source>
</evidence>
<reference evidence="3 4" key="1">
    <citation type="submission" date="2016-10" db="EMBL/GenBank/DDBJ databases">
        <authorList>
            <person name="de Groot N.N."/>
        </authorList>
    </citation>
    <scope>NUCLEOTIDE SEQUENCE [LARGE SCALE GENOMIC DNA]</scope>
    <source>
        <strain evidence="3 4">LMG 23650</strain>
    </source>
</reference>
<dbReference type="InterPro" id="IPR001279">
    <property type="entry name" value="Metallo-B-lactamas"/>
</dbReference>
<proteinExistence type="predicted"/>
<keyword evidence="4" id="KW-1185">Reference proteome</keyword>
<dbReference type="InterPro" id="IPR036866">
    <property type="entry name" value="RibonucZ/Hydroxyglut_hydro"/>
</dbReference>
<dbReference type="InterPro" id="IPR051682">
    <property type="entry name" value="Mito_Persulfide_Diox"/>
</dbReference>
<evidence type="ECO:0000313" key="4">
    <source>
        <dbReference type="Proteomes" id="UP000199548"/>
    </source>
</evidence>
<sequence>MHAGSRRRVCFSIGLSTTSDMLFHQFFDSASSTYTYVLASRAGGEALIIDPVKEHLHAYLGIIERLDLRLVHAIDTHTHADHITALGDLRDATHCCTIMGERSKAECVSRRVSEGEVLRADGIQLRALYTPGHTDESFSFVLNPDAPAAVFTGDVLLIGGTGRTDFQGGDAEQSWDSIVNKLFTLPDITVVYPAHDYRGRTSTSIGEEKVANPRITGKSKAEYVEIMNGLNLADPKMMDVAIPANLRCGRGD</sequence>
<dbReference type="EMBL" id="FOQU01000006">
    <property type="protein sequence ID" value="SFJ31023.1"/>
    <property type="molecule type" value="Genomic_DNA"/>
</dbReference>
<dbReference type="AlphaFoldDB" id="A0A1I3QA79"/>
<dbReference type="Pfam" id="PF00753">
    <property type="entry name" value="Lactamase_B"/>
    <property type="match status" value="1"/>
</dbReference>